<feature type="non-terminal residue" evidence="1">
    <location>
        <position position="89"/>
    </location>
</feature>
<dbReference type="OrthoDB" id="2415030at2759"/>
<accession>A0A9N9BWM1</accession>
<reference evidence="1" key="1">
    <citation type="submission" date="2021-06" db="EMBL/GenBank/DDBJ databases">
        <authorList>
            <person name="Kallberg Y."/>
            <person name="Tangrot J."/>
            <person name="Rosling A."/>
        </authorList>
    </citation>
    <scope>NUCLEOTIDE SEQUENCE</scope>
    <source>
        <strain evidence="1">UK204</strain>
    </source>
</reference>
<proteinExistence type="predicted"/>
<dbReference type="Proteomes" id="UP000789570">
    <property type="component" value="Unassembled WGS sequence"/>
</dbReference>
<organism evidence="1 2">
    <name type="scientific">Funneliformis caledonium</name>
    <dbReference type="NCBI Taxonomy" id="1117310"/>
    <lineage>
        <taxon>Eukaryota</taxon>
        <taxon>Fungi</taxon>
        <taxon>Fungi incertae sedis</taxon>
        <taxon>Mucoromycota</taxon>
        <taxon>Glomeromycotina</taxon>
        <taxon>Glomeromycetes</taxon>
        <taxon>Glomerales</taxon>
        <taxon>Glomeraceae</taxon>
        <taxon>Funneliformis</taxon>
    </lineage>
</organism>
<gene>
    <name evidence="1" type="ORF">FCALED_LOCUS7531</name>
</gene>
<comment type="caution">
    <text evidence="1">The sequence shown here is derived from an EMBL/GenBank/DDBJ whole genome shotgun (WGS) entry which is preliminary data.</text>
</comment>
<sequence>THDYVTTHQISYSHRGHAKIWSFLWDENILLQVKSYVREHKWDITPHILMVHMNEVILPGLGFVPFPTIHINTARNYLKELGYTYAKNE</sequence>
<protein>
    <submittedName>
        <fullName evidence="1">5969_t:CDS:1</fullName>
    </submittedName>
</protein>
<dbReference type="AlphaFoldDB" id="A0A9N9BWM1"/>
<name>A0A9N9BWM1_9GLOM</name>
<evidence type="ECO:0000313" key="2">
    <source>
        <dbReference type="Proteomes" id="UP000789570"/>
    </source>
</evidence>
<evidence type="ECO:0000313" key="1">
    <source>
        <dbReference type="EMBL" id="CAG8579705.1"/>
    </source>
</evidence>
<dbReference type="EMBL" id="CAJVPQ010002013">
    <property type="protein sequence ID" value="CAG8579705.1"/>
    <property type="molecule type" value="Genomic_DNA"/>
</dbReference>
<keyword evidence="2" id="KW-1185">Reference proteome</keyword>